<protein>
    <submittedName>
        <fullName evidence="1">MSMEG_0570 family protein</fullName>
    </submittedName>
</protein>
<gene>
    <name evidence="1" type="ORF">SAMN04488011_107154</name>
</gene>
<dbReference type="InterPro" id="IPR023846">
    <property type="entry name" value="CHP04042_MSMEG0570"/>
</dbReference>
<dbReference type="AlphaFoldDB" id="A0A1H8KAB9"/>
<reference evidence="2" key="1">
    <citation type="submission" date="2016-10" db="EMBL/GenBank/DDBJ databases">
        <authorList>
            <person name="Varghese N."/>
            <person name="Submissions S."/>
        </authorList>
    </citation>
    <scope>NUCLEOTIDE SEQUENCE [LARGE SCALE GENOMIC DNA]</scope>
    <source>
        <strain evidence="2">DSM 26893</strain>
    </source>
</reference>
<evidence type="ECO:0000313" key="2">
    <source>
        <dbReference type="Proteomes" id="UP000199372"/>
    </source>
</evidence>
<name>A0A1H8KAB9_9RHOB</name>
<dbReference type="RefSeq" id="WP_091846259.1">
    <property type="nucleotide sequence ID" value="NZ_FOCM01000007.1"/>
</dbReference>
<proteinExistence type="predicted"/>
<dbReference type="EMBL" id="FOCM01000007">
    <property type="protein sequence ID" value="SEN89466.1"/>
    <property type="molecule type" value="Genomic_DNA"/>
</dbReference>
<dbReference type="Proteomes" id="UP000199372">
    <property type="component" value="Unassembled WGS sequence"/>
</dbReference>
<dbReference type="NCBIfam" id="TIGR04042">
    <property type="entry name" value="MSMEG_0570_fam"/>
    <property type="match status" value="1"/>
</dbReference>
<keyword evidence="2" id="KW-1185">Reference proteome</keyword>
<organism evidence="1 2">
    <name type="scientific">Palleronia pelagia</name>
    <dbReference type="NCBI Taxonomy" id="387096"/>
    <lineage>
        <taxon>Bacteria</taxon>
        <taxon>Pseudomonadati</taxon>
        <taxon>Pseudomonadota</taxon>
        <taxon>Alphaproteobacteria</taxon>
        <taxon>Rhodobacterales</taxon>
        <taxon>Roseobacteraceae</taxon>
        <taxon>Palleronia</taxon>
    </lineage>
</organism>
<dbReference type="OrthoDB" id="195104at2"/>
<accession>A0A1H8KAB9</accession>
<evidence type="ECO:0000313" key="1">
    <source>
        <dbReference type="EMBL" id="SEN89466.1"/>
    </source>
</evidence>
<sequence>MPEVAFRIRWPDGKEDICYSPSTTIHEHLTAGASYPLTEFLKRSEAGLDHAARRVEAKFGFRCSSADAQAASIKARAADFSPEETVTCLSIT</sequence>